<dbReference type="AlphaFoldDB" id="A0A2L0ETA2"/>
<gene>
    <name evidence="1" type="ORF">SOCE26_039600</name>
</gene>
<organism evidence="1 2">
    <name type="scientific">Sorangium cellulosum</name>
    <name type="common">Polyangium cellulosum</name>
    <dbReference type="NCBI Taxonomy" id="56"/>
    <lineage>
        <taxon>Bacteria</taxon>
        <taxon>Pseudomonadati</taxon>
        <taxon>Myxococcota</taxon>
        <taxon>Polyangia</taxon>
        <taxon>Polyangiales</taxon>
        <taxon>Polyangiaceae</taxon>
        <taxon>Sorangium</taxon>
    </lineage>
</organism>
<proteinExistence type="predicted"/>
<evidence type="ECO:0000313" key="1">
    <source>
        <dbReference type="EMBL" id="AUX42527.1"/>
    </source>
</evidence>
<sequence length="86" mass="9382">MESMRSEPPYPFTMMSWLSESPSPVPSPASFVVKKGLHTTSSRSLGMPTPLSRTRISTASCAAAVARRITGVNPPPERRSFFLRTA</sequence>
<dbReference type="EMBL" id="CP012673">
    <property type="protein sequence ID" value="AUX42527.1"/>
    <property type="molecule type" value="Genomic_DNA"/>
</dbReference>
<reference evidence="1 2" key="1">
    <citation type="submission" date="2015-09" db="EMBL/GenBank/DDBJ databases">
        <title>Sorangium comparison.</title>
        <authorList>
            <person name="Zaburannyi N."/>
            <person name="Bunk B."/>
            <person name="Overmann J."/>
            <person name="Mueller R."/>
        </authorList>
    </citation>
    <scope>NUCLEOTIDE SEQUENCE [LARGE SCALE GENOMIC DNA]</scope>
    <source>
        <strain evidence="1 2">So ce26</strain>
    </source>
</reference>
<protein>
    <submittedName>
        <fullName evidence="1">Uncharacterized protein</fullName>
    </submittedName>
</protein>
<evidence type="ECO:0000313" key="2">
    <source>
        <dbReference type="Proteomes" id="UP000238348"/>
    </source>
</evidence>
<dbReference type="Proteomes" id="UP000238348">
    <property type="component" value="Chromosome"/>
</dbReference>
<accession>A0A2L0ETA2</accession>
<name>A0A2L0ETA2_SORCE</name>